<dbReference type="Proteomes" id="UP001165060">
    <property type="component" value="Unassembled WGS sequence"/>
</dbReference>
<evidence type="ECO:0000313" key="4">
    <source>
        <dbReference type="Proteomes" id="UP001165060"/>
    </source>
</evidence>
<protein>
    <recommendedName>
        <fullName evidence="2">Protein ENHANCED DISEASE RESISTANCE 2 C-terminal domain-containing protein</fullName>
    </recommendedName>
</protein>
<feature type="domain" description="Protein ENHANCED DISEASE RESISTANCE 2 C-terminal" evidence="2">
    <location>
        <begin position="10"/>
        <end position="221"/>
    </location>
</feature>
<dbReference type="PANTHER" id="PTHR12136:SF41">
    <property type="entry name" value="PLECKSTRIN HOMOLOGY (PH) AND LIPID-BINDING START DOMAINS-CONTAINING PROTEIN"/>
    <property type="match status" value="1"/>
</dbReference>
<dbReference type="InterPro" id="IPR045096">
    <property type="entry name" value="EDR2-like"/>
</dbReference>
<organism evidence="3 4">
    <name type="scientific">Tetraparma gracilis</name>
    <dbReference type="NCBI Taxonomy" id="2962635"/>
    <lineage>
        <taxon>Eukaryota</taxon>
        <taxon>Sar</taxon>
        <taxon>Stramenopiles</taxon>
        <taxon>Ochrophyta</taxon>
        <taxon>Bolidophyceae</taxon>
        <taxon>Parmales</taxon>
        <taxon>Triparmaceae</taxon>
        <taxon>Tetraparma</taxon>
    </lineage>
</organism>
<sequence>MTDVWTNLSTPSPFELRQPGYSKTKRKAASATPAYECVGGKMVGYPHKLTHLAKKLDFLRDFLEAHPDRKFFITNRILPASSGSGFCCVVFVYCKTLKEGHDAAFDKIHENFWNGNDEYRNQRIKYLAQLPTAPFIVKSSVAALGGYKPVIMGRGYLVQKHYTGSNYIEVDVDITSSKVARSISKAILARSHVAVIDEGFVIEANEEDELPERLLCSSRFIYTKTDRITTALTPEMVTISDDDSVLDEANGGYTTDESMESIGSMEGSIGST</sequence>
<dbReference type="PANTHER" id="PTHR12136">
    <property type="entry name" value="ENHANCED DISEASE RESISTANCE-RELATED"/>
    <property type="match status" value="1"/>
</dbReference>
<comment type="caution">
    <text evidence="3">The sequence shown here is derived from an EMBL/GenBank/DDBJ whole genome shotgun (WGS) entry which is preliminary data.</text>
</comment>
<dbReference type="Pfam" id="PF07059">
    <property type="entry name" value="EDR2_C"/>
    <property type="match status" value="1"/>
</dbReference>
<feature type="region of interest" description="Disordered" evidence="1">
    <location>
        <begin position="252"/>
        <end position="272"/>
    </location>
</feature>
<feature type="compositionally biased region" description="Low complexity" evidence="1">
    <location>
        <begin position="260"/>
        <end position="272"/>
    </location>
</feature>
<keyword evidence="4" id="KW-1185">Reference proteome</keyword>
<accession>A0ABQ6MVJ3</accession>
<proteinExistence type="predicted"/>
<dbReference type="EMBL" id="BRYB01000592">
    <property type="protein sequence ID" value="GMI33573.1"/>
    <property type="molecule type" value="Genomic_DNA"/>
</dbReference>
<evidence type="ECO:0000256" key="1">
    <source>
        <dbReference type="SAM" id="MobiDB-lite"/>
    </source>
</evidence>
<gene>
    <name evidence="3" type="ORF">TeGR_g11664</name>
</gene>
<evidence type="ECO:0000313" key="3">
    <source>
        <dbReference type="EMBL" id="GMI33573.1"/>
    </source>
</evidence>
<dbReference type="InterPro" id="IPR009769">
    <property type="entry name" value="EDR2_C"/>
</dbReference>
<reference evidence="3 4" key="1">
    <citation type="journal article" date="2023" name="Commun. Biol.">
        <title>Genome analysis of Parmales, the sister group of diatoms, reveals the evolutionary specialization of diatoms from phago-mixotrophs to photoautotrophs.</title>
        <authorList>
            <person name="Ban H."/>
            <person name="Sato S."/>
            <person name="Yoshikawa S."/>
            <person name="Yamada K."/>
            <person name="Nakamura Y."/>
            <person name="Ichinomiya M."/>
            <person name="Sato N."/>
            <person name="Blanc-Mathieu R."/>
            <person name="Endo H."/>
            <person name="Kuwata A."/>
            <person name="Ogata H."/>
        </authorList>
    </citation>
    <scope>NUCLEOTIDE SEQUENCE [LARGE SCALE GENOMIC DNA]</scope>
</reference>
<evidence type="ECO:0000259" key="2">
    <source>
        <dbReference type="Pfam" id="PF07059"/>
    </source>
</evidence>
<name>A0ABQ6MVJ3_9STRA</name>